<evidence type="ECO:0000259" key="3">
    <source>
        <dbReference type="Pfam" id="PF13088"/>
    </source>
</evidence>
<dbReference type="Pfam" id="PF13088">
    <property type="entry name" value="BNR_2"/>
    <property type="match status" value="1"/>
</dbReference>
<dbReference type="CDD" id="cd15482">
    <property type="entry name" value="Sialidase_non-viral"/>
    <property type="match status" value="1"/>
</dbReference>
<dbReference type="GO" id="GO:0004308">
    <property type="term" value="F:exo-alpha-sialidase activity"/>
    <property type="evidence" value="ECO:0007669"/>
    <property type="project" value="UniProtKB-EC"/>
</dbReference>
<dbReference type="SUPFAM" id="SSF50939">
    <property type="entry name" value="Sialidases"/>
    <property type="match status" value="1"/>
</dbReference>
<gene>
    <name evidence="4" type="ORF">QVN81_11200</name>
    <name evidence="5" type="ORF">QVN84_11510</name>
</gene>
<sequence>MQKLLLIVFFILSATFSAMADDVAPYSGSRIFWDQSTRKTVFSSGGYSRIIQLHDGRLMAVCESNGINIAFSGNLGATWSSPVKIVTNTNNTPNCVPDLIQLADGTIIVAYNPRPAEPYTQDRKFGIRCKRSTDNGVTWSDEIFIYDAKHTFADGCWEPSMLELPSGELQVYFADEGPYTTSNEQQISMCRSYDGGLTWSSTNRISFRAGYRDGMPSPVLLNDRQTIVVAIEDNGWQGYNDFFPTTVRCTLERNWKRFCVTGDSENRDRTLDLSFCPPAIGGAPYLRVLPWGETVLSWQSKYNHGSTNTMFTAVGDEQARGFKAMSNPFVTSLTDQALWNSVAVIDTGVVVAVGGINGRVEMIKGYPVRLLQAACGKPAVDGVATEGEGYMRSNPSQIMLGTQTGTQTLADFAYDEDSLYFIARTADPTFVSRRGTTDNVRLMIDADNVSSTSPQEGMYCFSFRRDAVCRAWHGGDGSWNETDASMINMKVTSGEQSYTVEAAIPWSALGKSEPPVGQRMAATVEIENVGEDATTTERIPDAQRNASWTYMEFRLAGGTVTDGIDKTTAHDGDGVDMRVSGGTLFISSSKAVREMTVCSADGRIVARKENPGTRFSTRIAHKGIAVIRLTLSDGRSVSRKTAF</sequence>
<reference evidence="5" key="2">
    <citation type="submission" date="2023-08" db="EMBL/GenBank/DDBJ databases">
        <title>Identification and characterization of horizontal gene transfer across gut microbiota members of farm animals based on homology search.</title>
        <authorList>
            <person name="Schwarzerova J."/>
            <person name="Nykrynova M."/>
            <person name="Jureckova K."/>
            <person name="Cejkova D."/>
            <person name="Rychlik I."/>
        </authorList>
    </citation>
    <scope>NUCLEOTIDE SEQUENCE</scope>
    <source>
        <strain evidence="5">ET15</strain>
        <strain evidence="4">ET37</strain>
    </source>
</reference>
<keyword evidence="5" id="KW-0378">Hydrolase</keyword>
<organism evidence="5 7">
    <name type="scientific">Leyella lascolaii</name>
    <dbReference type="NCBI Taxonomy" id="1776379"/>
    <lineage>
        <taxon>Bacteria</taxon>
        <taxon>Pseudomonadati</taxon>
        <taxon>Bacteroidota</taxon>
        <taxon>Bacteroidia</taxon>
        <taxon>Bacteroidales</taxon>
        <taxon>Prevotellaceae</taxon>
        <taxon>Leyella</taxon>
    </lineage>
</organism>
<dbReference type="GO" id="GO:0030246">
    <property type="term" value="F:carbohydrate binding"/>
    <property type="evidence" value="ECO:0007669"/>
    <property type="project" value="InterPro"/>
</dbReference>
<dbReference type="EMBL" id="JAUEIF010000012">
    <property type="protein sequence ID" value="MDN0026137.1"/>
    <property type="molecule type" value="Genomic_DNA"/>
</dbReference>
<reference evidence="5" key="1">
    <citation type="submission" date="2023-06" db="EMBL/GenBank/DDBJ databases">
        <authorList>
            <person name="Zeman M."/>
            <person name="Kubasova T."/>
            <person name="Jahodarova E."/>
            <person name="Nykrynova M."/>
            <person name="Rychlik I."/>
        </authorList>
    </citation>
    <scope>NUCLEOTIDE SEQUENCE</scope>
    <source>
        <strain evidence="5">ET15</strain>
        <strain evidence="4">ET37</strain>
    </source>
</reference>
<dbReference type="RefSeq" id="WP_289826072.1">
    <property type="nucleotide sequence ID" value="NZ_JAUEIE010000014.1"/>
</dbReference>
<evidence type="ECO:0000256" key="1">
    <source>
        <dbReference type="SAM" id="SignalP"/>
    </source>
</evidence>
<keyword evidence="1" id="KW-0732">Signal</keyword>
<feature type="domain" description="Carbohydrate-binding" evidence="2">
    <location>
        <begin position="401"/>
        <end position="536"/>
    </location>
</feature>
<dbReference type="AlphaFoldDB" id="A0AAW7JMV6"/>
<dbReference type="Proteomes" id="UP001167831">
    <property type="component" value="Unassembled WGS sequence"/>
</dbReference>
<evidence type="ECO:0000313" key="7">
    <source>
        <dbReference type="Proteomes" id="UP001168478"/>
    </source>
</evidence>
<feature type="domain" description="Sialidase" evidence="3">
    <location>
        <begin position="70"/>
        <end position="208"/>
    </location>
</feature>
<comment type="caution">
    <text evidence="5">The sequence shown here is derived from an EMBL/GenBank/DDBJ whole genome shotgun (WGS) entry which is preliminary data.</text>
</comment>
<name>A0AAW7JMV6_9BACT</name>
<dbReference type="Proteomes" id="UP001168478">
    <property type="component" value="Unassembled WGS sequence"/>
</dbReference>
<keyword evidence="6" id="KW-1185">Reference proteome</keyword>
<dbReference type="Gene3D" id="2.120.10.10">
    <property type="match status" value="1"/>
</dbReference>
<accession>A0AAW7JMV6</accession>
<dbReference type="Gene3D" id="2.60.40.1190">
    <property type="match status" value="1"/>
</dbReference>
<dbReference type="Pfam" id="PF06452">
    <property type="entry name" value="CBM9_1"/>
    <property type="match status" value="1"/>
</dbReference>
<dbReference type="PANTHER" id="PTHR38792">
    <property type="entry name" value="BNR/ASP-BOX REPEAT DOMAIN PROTEIN (AFU_ORTHOLOGUE AFUA_7G06430)-RELATED"/>
    <property type="match status" value="1"/>
</dbReference>
<dbReference type="EC" id="3.2.1.18" evidence="5"/>
<dbReference type="SUPFAM" id="SSF49344">
    <property type="entry name" value="CBD9-like"/>
    <property type="match status" value="1"/>
</dbReference>
<feature type="chain" id="PRO_5043566453" evidence="1">
    <location>
        <begin position="21"/>
        <end position="643"/>
    </location>
</feature>
<evidence type="ECO:0000313" key="5">
    <source>
        <dbReference type="EMBL" id="MDN0026137.1"/>
    </source>
</evidence>
<protein>
    <submittedName>
        <fullName evidence="5">Exo-alpha-sialidase</fullName>
        <ecNumber evidence="5">3.2.1.18</ecNumber>
    </submittedName>
</protein>
<evidence type="ECO:0000313" key="4">
    <source>
        <dbReference type="EMBL" id="MDN0023578.1"/>
    </source>
</evidence>
<evidence type="ECO:0000313" key="6">
    <source>
        <dbReference type="Proteomes" id="UP001167831"/>
    </source>
</evidence>
<dbReference type="InterPro" id="IPR036278">
    <property type="entry name" value="Sialidase_sf"/>
</dbReference>
<dbReference type="GO" id="GO:0016052">
    <property type="term" value="P:carbohydrate catabolic process"/>
    <property type="evidence" value="ECO:0007669"/>
    <property type="project" value="InterPro"/>
</dbReference>
<proteinExistence type="predicted"/>
<keyword evidence="5" id="KW-0326">Glycosidase</keyword>
<dbReference type="PANTHER" id="PTHR38792:SF3">
    <property type="entry name" value="BNR_ASP-BOX REPEAT DOMAIN PROTEIN (AFU_ORTHOLOGUE AFUA_7G06430)-RELATED"/>
    <property type="match status" value="1"/>
</dbReference>
<feature type="signal peptide" evidence="1">
    <location>
        <begin position="1"/>
        <end position="20"/>
    </location>
</feature>
<dbReference type="InterPro" id="IPR011040">
    <property type="entry name" value="Sialidase"/>
</dbReference>
<dbReference type="InterPro" id="IPR010502">
    <property type="entry name" value="Carb-bd_dom_fam9"/>
</dbReference>
<evidence type="ECO:0000259" key="2">
    <source>
        <dbReference type="Pfam" id="PF06452"/>
    </source>
</evidence>
<dbReference type="EMBL" id="JAUEIE010000014">
    <property type="protein sequence ID" value="MDN0023578.1"/>
    <property type="molecule type" value="Genomic_DNA"/>
</dbReference>